<organism evidence="4 5">
    <name type="scientific">Candidatus Jorgensenbacteria bacterium GWA1_49_17</name>
    <dbReference type="NCBI Taxonomy" id="1798467"/>
    <lineage>
        <taxon>Bacteria</taxon>
        <taxon>Candidatus Joergenseniibacteriota</taxon>
    </lineage>
</organism>
<evidence type="ECO:0000256" key="2">
    <source>
        <dbReference type="ARBA" id="ARBA00023002"/>
    </source>
</evidence>
<feature type="domain" description="FAD/NAD(P)-binding" evidence="3">
    <location>
        <begin position="3"/>
        <end position="287"/>
    </location>
</feature>
<evidence type="ECO:0000313" key="5">
    <source>
        <dbReference type="Proteomes" id="UP000179368"/>
    </source>
</evidence>
<accession>A0A1F6BTC3</accession>
<proteinExistence type="predicted"/>
<dbReference type="Pfam" id="PF07992">
    <property type="entry name" value="Pyr_redox_2"/>
    <property type="match status" value="1"/>
</dbReference>
<name>A0A1F6BTC3_9BACT</name>
<dbReference type="EMBL" id="MFKG01000021">
    <property type="protein sequence ID" value="OGG40209.1"/>
    <property type="molecule type" value="Genomic_DNA"/>
</dbReference>
<dbReference type="AlphaFoldDB" id="A0A1F6BTC3"/>
<reference evidence="4 5" key="1">
    <citation type="journal article" date="2016" name="Nat. Commun.">
        <title>Thousands of microbial genomes shed light on interconnected biogeochemical processes in an aquifer system.</title>
        <authorList>
            <person name="Anantharaman K."/>
            <person name="Brown C.T."/>
            <person name="Hug L.A."/>
            <person name="Sharon I."/>
            <person name="Castelle C.J."/>
            <person name="Probst A.J."/>
            <person name="Thomas B.C."/>
            <person name="Singh A."/>
            <person name="Wilkins M.J."/>
            <person name="Karaoz U."/>
            <person name="Brodie E.L."/>
            <person name="Williams K.H."/>
            <person name="Hubbard S.S."/>
            <person name="Banfield J.F."/>
        </authorList>
    </citation>
    <scope>NUCLEOTIDE SEQUENCE [LARGE SCALE GENOMIC DNA]</scope>
</reference>
<dbReference type="GO" id="GO:0016491">
    <property type="term" value="F:oxidoreductase activity"/>
    <property type="evidence" value="ECO:0007669"/>
    <property type="project" value="UniProtKB-KW"/>
</dbReference>
<evidence type="ECO:0000259" key="3">
    <source>
        <dbReference type="Pfam" id="PF07992"/>
    </source>
</evidence>
<keyword evidence="1" id="KW-0285">Flavoprotein</keyword>
<gene>
    <name evidence="4" type="ORF">A2116_00775</name>
</gene>
<dbReference type="SUPFAM" id="SSF51905">
    <property type="entry name" value="FAD/NAD(P)-binding domain"/>
    <property type="match status" value="1"/>
</dbReference>
<dbReference type="Proteomes" id="UP000179368">
    <property type="component" value="Unassembled WGS sequence"/>
</dbReference>
<dbReference type="PANTHER" id="PTHR48105">
    <property type="entry name" value="THIOREDOXIN REDUCTASE 1-RELATED-RELATED"/>
    <property type="match status" value="1"/>
</dbReference>
<sequence length="326" mass="34790">MTYDLIIIGGGPAGVAAGVYAARKKIKALLVAKEFGGQSLVSDNIENWIGSKSITGLELAEMLEGHLRAQEGLEISEGDVVLKIERLGAAGDGTGFKVITRDGKTYETKTVLLTVGSRRRKLGVPGEDKFEGKGVVYCSTCDAPVFKGKTVAVVGAGNAALEAVVDLFPYADKIYLVHRSEVLKGDPVTQEEVMSNLKVQLVLNAEIAEIIGENLVEKLRYKDKKTGEVKEIGVQGVFVEIGSMPNSEMVKDLVELNERGEVVVNHKTQAASEKGIWAAGDIADVLYKQNNISAGDAVKAVLNIYDYLKSLARPAAKTAIAGEGIN</sequence>
<evidence type="ECO:0000313" key="4">
    <source>
        <dbReference type="EMBL" id="OGG40209.1"/>
    </source>
</evidence>
<dbReference type="InterPro" id="IPR023753">
    <property type="entry name" value="FAD/NAD-binding_dom"/>
</dbReference>
<dbReference type="InterPro" id="IPR036188">
    <property type="entry name" value="FAD/NAD-bd_sf"/>
</dbReference>
<dbReference type="Gene3D" id="3.50.50.60">
    <property type="entry name" value="FAD/NAD(P)-binding domain"/>
    <property type="match status" value="2"/>
</dbReference>
<dbReference type="InterPro" id="IPR050097">
    <property type="entry name" value="Ferredoxin-NADP_redctase_2"/>
</dbReference>
<dbReference type="PRINTS" id="PR00469">
    <property type="entry name" value="PNDRDTASEII"/>
</dbReference>
<protein>
    <recommendedName>
        <fullName evidence="3">FAD/NAD(P)-binding domain-containing protein</fullName>
    </recommendedName>
</protein>
<dbReference type="PRINTS" id="PR00368">
    <property type="entry name" value="FADPNR"/>
</dbReference>
<evidence type="ECO:0000256" key="1">
    <source>
        <dbReference type="ARBA" id="ARBA00022630"/>
    </source>
</evidence>
<comment type="caution">
    <text evidence="4">The sequence shown here is derived from an EMBL/GenBank/DDBJ whole genome shotgun (WGS) entry which is preliminary data.</text>
</comment>
<keyword evidence="2" id="KW-0560">Oxidoreductase</keyword>